<evidence type="ECO:0000313" key="2">
    <source>
        <dbReference type="Proteomes" id="UP000434276"/>
    </source>
</evidence>
<accession>A0A5S9X1V6</accession>
<reference evidence="1 2" key="1">
    <citation type="submission" date="2019-12" db="EMBL/GenBank/DDBJ databases">
        <authorList>
            <person name="Jiao W.-B."/>
            <person name="Schneeberger K."/>
        </authorList>
    </citation>
    <scope>NUCLEOTIDE SEQUENCE [LARGE SCALE GENOMIC DNA]</scope>
    <source>
        <strain evidence="2">cv. C24</strain>
    </source>
</reference>
<dbReference type="OrthoDB" id="10507184at2759"/>
<dbReference type="EMBL" id="CACSHJ010000088">
    <property type="protein sequence ID" value="CAA0372414.1"/>
    <property type="molecule type" value="Genomic_DNA"/>
</dbReference>
<dbReference type="Proteomes" id="UP000434276">
    <property type="component" value="Unassembled WGS sequence"/>
</dbReference>
<gene>
    <name evidence="1" type="ORF">C24_LOCUS8984</name>
</gene>
<dbReference type="SUPFAM" id="SSF56112">
    <property type="entry name" value="Protein kinase-like (PK-like)"/>
    <property type="match status" value="1"/>
</dbReference>
<dbReference type="AlphaFoldDB" id="A0A5S9X1V6"/>
<dbReference type="InterPro" id="IPR011009">
    <property type="entry name" value="Kinase-like_dom_sf"/>
</dbReference>
<evidence type="ECO:0000313" key="1">
    <source>
        <dbReference type="EMBL" id="CAA0372414.1"/>
    </source>
</evidence>
<name>A0A5S9X1V6_ARATH</name>
<protein>
    <submittedName>
        <fullName evidence="1">Uncharacterized protein</fullName>
    </submittedName>
</protein>
<organism evidence="1 2">
    <name type="scientific">Arabidopsis thaliana</name>
    <name type="common">Mouse-ear cress</name>
    <dbReference type="NCBI Taxonomy" id="3702"/>
    <lineage>
        <taxon>Eukaryota</taxon>
        <taxon>Viridiplantae</taxon>
        <taxon>Streptophyta</taxon>
        <taxon>Embryophyta</taxon>
        <taxon>Tracheophyta</taxon>
        <taxon>Spermatophyta</taxon>
        <taxon>Magnoliopsida</taxon>
        <taxon>eudicotyledons</taxon>
        <taxon>Gunneridae</taxon>
        <taxon>Pentapetalae</taxon>
        <taxon>rosids</taxon>
        <taxon>malvids</taxon>
        <taxon>Brassicales</taxon>
        <taxon>Brassicaceae</taxon>
        <taxon>Camelineae</taxon>
        <taxon>Arabidopsis</taxon>
    </lineage>
</organism>
<proteinExistence type="predicted"/>
<sequence length="133" mass="15063">MSWAGVDIVDLVNFLSDGEAPEILECVPCDGREFIETCFSREHEKRGNASDLLLHPFLCPEKEKTKKIVVSPIKEKKTLLVKLKIKRTSKPLKFKRSPSMRPQLKKLLRVTKMNHTKSLDSSLVSLSGDLCLV</sequence>